<evidence type="ECO:0000256" key="6">
    <source>
        <dbReference type="ARBA" id="ARBA00022989"/>
    </source>
</evidence>
<dbReference type="STRING" id="1794912.AXX12_00700"/>
<keyword evidence="7 8" id="KW-0472">Membrane</keyword>
<feature type="transmembrane region" description="Helical" evidence="8">
    <location>
        <begin position="167"/>
        <end position="187"/>
    </location>
</feature>
<evidence type="ECO:0000313" key="9">
    <source>
        <dbReference type="EMBL" id="KYZ78098.1"/>
    </source>
</evidence>
<keyword evidence="10" id="KW-1185">Reference proteome</keyword>
<dbReference type="Pfam" id="PF03591">
    <property type="entry name" value="AzlC"/>
    <property type="match status" value="1"/>
</dbReference>
<reference evidence="9 10" key="1">
    <citation type="submission" date="2016-02" db="EMBL/GenBank/DDBJ databases">
        <title>Anaerosporomusa subterraneum gen. nov., sp. nov., a spore-forming obligate anaerobe isolated from saprolite.</title>
        <authorList>
            <person name="Choi J.K."/>
            <person name="Shah M."/>
            <person name="Yee N."/>
        </authorList>
    </citation>
    <scope>NUCLEOTIDE SEQUENCE [LARGE SCALE GENOMIC DNA]</scope>
    <source>
        <strain evidence="9 10">RU4</strain>
    </source>
</reference>
<keyword evidence="5 8" id="KW-0812">Transmembrane</keyword>
<evidence type="ECO:0000256" key="3">
    <source>
        <dbReference type="ARBA" id="ARBA00022448"/>
    </source>
</evidence>
<name>A0A154BXA0_ANASB</name>
<feature type="transmembrane region" description="Helical" evidence="8">
    <location>
        <begin position="47"/>
        <end position="69"/>
    </location>
</feature>
<dbReference type="PANTHER" id="PTHR34979:SF1">
    <property type="entry name" value="INNER MEMBRANE PROTEIN YGAZ"/>
    <property type="match status" value="1"/>
</dbReference>
<evidence type="ECO:0000256" key="5">
    <source>
        <dbReference type="ARBA" id="ARBA00022692"/>
    </source>
</evidence>
<accession>A0A154BXA0</accession>
<comment type="similarity">
    <text evidence="2">Belongs to the AzlC family.</text>
</comment>
<gene>
    <name evidence="9" type="ORF">AXX12_00700</name>
</gene>
<feature type="transmembrane region" description="Helical" evidence="8">
    <location>
        <begin position="218"/>
        <end position="239"/>
    </location>
</feature>
<dbReference type="Proteomes" id="UP000076268">
    <property type="component" value="Unassembled WGS sequence"/>
</dbReference>
<organism evidence="9 10">
    <name type="scientific">Anaerosporomusa subterranea</name>
    <dbReference type="NCBI Taxonomy" id="1794912"/>
    <lineage>
        <taxon>Bacteria</taxon>
        <taxon>Bacillati</taxon>
        <taxon>Bacillota</taxon>
        <taxon>Negativicutes</taxon>
        <taxon>Acetonemataceae</taxon>
        <taxon>Anaerosporomusa</taxon>
    </lineage>
</organism>
<dbReference type="InterPro" id="IPR011606">
    <property type="entry name" value="Brnchd-chn_aa_trnsp_permease"/>
</dbReference>
<dbReference type="OrthoDB" id="3177005at2"/>
<evidence type="ECO:0000256" key="1">
    <source>
        <dbReference type="ARBA" id="ARBA00004651"/>
    </source>
</evidence>
<keyword evidence="4" id="KW-1003">Cell membrane</keyword>
<sequence length="243" mass="26168">MLRGRYKLNSKLNRTHFVEGLTAGIPIALGYIPIAVTFGLLARSADLPFYIPALMSFFVFAGASQFIGVNLLSLGVSHGEIILTTFILNLRHFLMSAAISQKIPESVSKAWRAVLAFGITDETFTIAALRQEESLSRYFVLGLNTIAFAAWNAGTWIGLFFSSGLPAVLQSSMGIALYAMFIGLLIPSCKQSRSALVVALLAASIHSLIRWLPVTASISGGWGIIFATLISAGIGAYLFTEEN</sequence>
<evidence type="ECO:0000256" key="7">
    <source>
        <dbReference type="ARBA" id="ARBA00023136"/>
    </source>
</evidence>
<dbReference type="PANTHER" id="PTHR34979">
    <property type="entry name" value="INNER MEMBRANE PROTEIN YGAZ"/>
    <property type="match status" value="1"/>
</dbReference>
<evidence type="ECO:0000256" key="8">
    <source>
        <dbReference type="SAM" id="Phobius"/>
    </source>
</evidence>
<dbReference type="EMBL" id="LSGP01000001">
    <property type="protein sequence ID" value="KYZ78098.1"/>
    <property type="molecule type" value="Genomic_DNA"/>
</dbReference>
<evidence type="ECO:0000256" key="2">
    <source>
        <dbReference type="ARBA" id="ARBA00010735"/>
    </source>
</evidence>
<protein>
    <submittedName>
        <fullName evidence="9">Branched-chain amino acid ABC transporter permease</fullName>
    </submittedName>
</protein>
<feature type="transmembrane region" description="Helical" evidence="8">
    <location>
        <begin position="141"/>
        <end position="161"/>
    </location>
</feature>
<proteinExistence type="inferred from homology"/>
<keyword evidence="3" id="KW-0813">Transport</keyword>
<evidence type="ECO:0000313" key="10">
    <source>
        <dbReference type="Proteomes" id="UP000076268"/>
    </source>
</evidence>
<evidence type="ECO:0000256" key="4">
    <source>
        <dbReference type="ARBA" id="ARBA00022475"/>
    </source>
</evidence>
<comment type="subcellular location">
    <subcellularLocation>
        <location evidence="1">Cell membrane</location>
        <topology evidence="1">Multi-pass membrane protein</topology>
    </subcellularLocation>
</comment>
<dbReference type="GO" id="GO:0005886">
    <property type="term" value="C:plasma membrane"/>
    <property type="evidence" value="ECO:0007669"/>
    <property type="project" value="UniProtKB-SubCell"/>
</dbReference>
<feature type="transmembrane region" description="Helical" evidence="8">
    <location>
        <begin position="194"/>
        <end position="212"/>
    </location>
</feature>
<comment type="caution">
    <text evidence="9">The sequence shown here is derived from an EMBL/GenBank/DDBJ whole genome shotgun (WGS) entry which is preliminary data.</text>
</comment>
<keyword evidence="6 8" id="KW-1133">Transmembrane helix</keyword>
<dbReference type="GO" id="GO:1903785">
    <property type="term" value="P:L-valine transmembrane transport"/>
    <property type="evidence" value="ECO:0007669"/>
    <property type="project" value="TreeGrafter"/>
</dbReference>
<dbReference type="AlphaFoldDB" id="A0A154BXA0"/>
<feature type="transmembrane region" description="Helical" evidence="8">
    <location>
        <begin position="21"/>
        <end position="41"/>
    </location>
</feature>